<reference evidence="2 3" key="1">
    <citation type="submission" date="2018-03" db="EMBL/GenBank/DDBJ databases">
        <title>Whole genome sequencing of Histamine producing bacteria.</title>
        <authorList>
            <person name="Butler K."/>
        </authorList>
    </citation>
    <scope>NUCLEOTIDE SEQUENCE [LARGE SCALE GENOMIC DNA]</scope>
    <source>
        <strain evidence="2 3">Res.4.1</strain>
    </source>
</reference>
<dbReference type="Gene3D" id="3.40.470.10">
    <property type="entry name" value="Uracil-DNA glycosylase-like domain"/>
    <property type="match status" value="1"/>
</dbReference>
<dbReference type="PANTHER" id="PTHR42160:SF1">
    <property type="entry name" value="URACIL-DNA GLYCOSYLASE SUPERFAMILY PROTEIN"/>
    <property type="match status" value="1"/>
</dbReference>
<dbReference type="InterPro" id="IPR005122">
    <property type="entry name" value="Uracil-DNA_glycosylase-like"/>
</dbReference>
<dbReference type="SMART" id="SM00987">
    <property type="entry name" value="UreE_C"/>
    <property type="match status" value="1"/>
</dbReference>
<sequence length="193" mass="22363">MTQFDNLRDLIKRCEICKDHLEPRPVIQFSPNAKLLLIGQAPGLKVHQTGIPFNDPSGDRLRQWLELDKDTFYNPEHIAIMPMGLCYPGKGKTGDLPPRPECAPQWHQSVLDLMPNIGMTLLIGQYAQNYYLPNKPKTLTETVQHWQQWAPRYIPLPHPSPRNAIWLKKNPWFEADVVPYIRQYVHQHLAAND</sequence>
<evidence type="ECO:0000313" key="3">
    <source>
        <dbReference type="Proteomes" id="UP000240530"/>
    </source>
</evidence>
<evidence type="ECO:0000259" key="1">
    <source>
        <dbReference type="SMART" id="SM00986"/>
    </source>
</evidence>
<dbReference type="CDD" id="cd10033">
    <property type="entry name" value="UDG_like"/>
    <property type="match status" value="1"/>
</dbReference>
<accession>A0A2T3KRF3</accession>
<dbReference type="Proteomes" id="UP000240530">
    <property type="component" value="Unassembled WGS sequence"/>
</dbReference>
<name>A0A2T3KRF3_PHOLD</name>
<dbReference type="SMART" id="SM00986">
    <property type="entry name" value="UDG"/>
    <property type="match status" value="1"/>
</dbReference>
<organism evidence="2 3">
    <name type="scientific">Photobacterium leiognathi subsp. mandapamensis</name>
    <name type="common">Photobacterium mandapamensis</name>
    <dbReference type="NCBI Taxonomy" id="48408"/>
    <lineage>
        <taxon>Bacteria</taxon>
        <taxon>Pseudomonadati</taxon>
        <taxon>Pseudomonadota</taxon>
        <taxon>Gammaproteobacteria</taxon>
        <taxon>Vibrionales</taxon>
        <taxon>Vibrionaceae</taxon>
        <taxon>Photobacterium</taxon>
    </lineage>
</organism>
<proteinExistence type="predicted"/>
<protein>
    <submittedName>
        <fullName evidence="2">IclR family transcriptional regulator</fullName>
    </submittedName>
</protein>
<gene>
    <name evidence="2" type="ORF">C0W93_17075</name>
</gene>
<dbReference type="Pfam" id="PF03167">
    <property type="entry name" value="UDG"/>
    <property type="match status" value="1"/>
</dbReference>
<dbReference type="InterPro" id="IPR047124">
    <property type="entry name" value="HI_0220.2"/>
</dbReference>
<dbReference type="SUPFAM" id="SSF52141">
    <property type="entry name" value="Uracil-DNA glycosylase-like"/>
    <property type="match status" value="1"/>
</dbReference>
<dbReference type="AlphaFoldDB" id="A0A2T3KRF3"/>
<dbReference type="InterPro" id="IPR036895">
    <property type="entry name" value="Uracil-DNA_glycosylase-like_sf"/>
</dbReference>
<dbReference type="RefSeq" id="WP_107185807.1">
    <property type="nucleotide sequence ID" value="NZ_JAWQGC010000014.1"/>
</dbReference>
<evidence type="ECO:0000313" key="2">
    <source>
        <dbReference type="EMBL" id="PSV08873.1"/>
    </source>
</evidence>
<dbReference type="EMBL" id="PYNS01000024">
    <property type="protein sequence ID" value="PSV08873.1"/>
    <property type="molecule type" value="Genomic_DNA"/>
</dbReference>
<comment type="caution">
    <text evidence="2">The sequence shown here is derived from an EMBL/GenBank/DDBJ whole genome shotgun (WGS) entry which is preliminary data.</text>
</comment>
<feature type="domain" description="Uracil-DNA glycosylase-like" evidence="1">
    <location>
        <begin position="26"/>
        <end position="182"/>
    </location>
</feature>
<dbReference type="PANTHER" id="PTHR42160">
    <property type="entry name" value="URACIL-DNA GLYCOSYLASE SUPERFAMILY PROTEIN"/>
    <property type="match status" value="1"/>
</dbReference>